<dbReference type="RefSeq" id="WP_317981934.1">
    <property type="nucleotide sequence ID" value="NZ_BTCL01000027.1"/>
</dbReference>
<keyword evidence="5 6" id="KW-0378">Hydrolase</keyword>
<dbReference type="Proteomes" id="UP001285921">
    <property type="component" value="Unassembled WGS sequence"/>
</dbReference>
<evidence type="ECO:0000256" key="4">
    <source>
        <dbReference type="ARBA" id="ARBA00013208"/>
    </source>
</evidence>
<dbReference type="EC" id="3.4.21.89" evidence="4 6"/>
<protein>
    <recommendedName>
        <fullName evidence="4 6">Signal peptidase I</fullName>
        <ecNumber evidence="4 6">3.4.21.89</ecNumber>
    </recommendedName>
</protein>
<keyword evidence="6" id="KW-0812">Transmembrane</keyword>
<dbReference type="Pfam" id="PF10502">
    <property type="entry name" value="Peptidase_S26"/>
    <property type="match status" value="1"/>
</dbReference>
<proteinExistence type="inferred from homology"/>
<dbReference type="PANTHER" id="PTHR43390">
    <property type="entry name" value="SIGNAL PEPTIDASE I"/>
    <property type="match status" value="1"/>
</dbReference>
<feature type="domain" description="Peptidase S26" evidence="7">
    <location>
        <begin position="16"/>
        <end position="170"/>
    </location>
</feature>
<feature type="transmembrane region" description="Helical" evidence="6">
    <location>
        <begin position="18"/>
        <end position="37"/>
    </location>
</feature>
<keyword evidence="6" id="KW-1133">Transmembrane helix</keyword>
<sequence length="178" mass="20158">MDDQLTGNRKLLRELREWLISITAAIIIALLFQYYVYAQAEVHNISMQKTLVEGQRLIENKWSYRFKSPERGDIVIIHGPESSLRLVKRVIGVPGDVIDVRDGMVVLNGQQLTENYAVGMTEPGGMKFPYTVARKELFVLGDNREHSVDSRSIGPIAFSSIEGKAVYRIWPLNKIGLL</sequence>
<keyword evidence="9" id="KW-1185">Reference proteome</keyword>
<evidence type="ECO:0000259" key="7">
    <source>
        <dbReference type="Pfam" id="PF10502"/>
    </source>
</evidence>
<keyword evidence="6" id="KW-0645">Protease</keyword>
<evidence type="ECO:0000256" key="1">
    <source>
        <dbReference type="ARBA" id="ARBA00000677"/>
    </source>
</evidence>
<evidence type="ECO:0000256" key="2">
    <source>
        <dbReference type="ARBA" id="ARBA00004401"/>
    </source>
</evidence>
<dbReference type="InterPro" id="IPR019758">
    <property type="entry name" value="Pept_S26A_signal_pept_1_CS"/>
</dbReference>
<dbReference type="SUPFAM" id="SSF51306">
    <property type="entry name" value="LexA/Signal peptidase"/>
    <property type="match status" value="1"/>
</dbReference>
<dbReference type="EMBL" id="BTCL01000027">
    <property type="protein sequence ID" value="GMK48223.1"/>
    <property type="molecule type" value="Genomic_DNA"/>
</dbReference>
<dbReference type="PANTHER" id="PTHR43390:SF1">
    <property type="entry name" value="CHLOROPLAST PROCESSING PEPTIDASE"/>
    <property type="match status" value="1"/>
</dbReference>
<dbReference type="InterPro" id="IPR036286">
    <property type="entry name" value="LexA/Signal_pep-like_sf"/>
</dbReference>
<dbReference type="PRINTS" id="PR00727">
    <property type="entry name" value="LEADERPTASE"/>
</dbReference>
<dbReference type="CDD" id="cd06530">
    <property type="entry name" value="S26_SPase_I"/>
    <property type="match status" value="1"/>
</dbReference>
<dbReference type="PROSITE" id="PS00761">
    <property type="entry name" value="SPASE_I_3"/>
    <property type="match status" value="1"/>
</dbReference>
<organism evidence="8 9">
    <name type="scientific">Paenibacillus glycanilyticus</name>
    <dbReference type="NCBI Taxonomy" id="126569"/>
    <lineage>
        <taxon>Bacteria</taxon>
        <taxon>Bacillati</taxon>
        <taxon>Bacillota</taxon>
        <taxon>Bacilli</taxon>
        <taxon>Bacillales</taxon>
        <taxon>Paenibacillaceae</taxon>
        <taxon>Paenibacillus</taxon>
    </lineage>
</organism>
<comment type="similarity">
    <text evidence="3 6">Belongs to the peptidase S26 family.</text>
</comment>
<comment type="caution">
    <text evidence="8">The sequence shown here is derived from an EMBL/GenBank/DDBJ whole genome shotgun (WGS) entry which is preliminary data.</text>
</comment>
<comment type="subcellular location">
    <subcellularLocation>
        <location evidence="2">Cell membrane</location>
        <topology evidence="2">Single-pass type II membrane protein</topology>
    </subcellularLocation>
    <subcellularLocation>
        <location evidence="6">Membrane</location>
        <topology evidence="6">Single-pass type II membrane protein</topology>
    </subcellularLocation>
</comment>
<dbReference type="InterPro" id="IPR019757">
    <property type="entry name" value="Pept_S26A_signal_pept_1_Lys-AS"/>
</dbReference>
<evidence type="ECO:0000313" key="8">
    <source>
        <dbReference type="EMBL" id="GMK48223.1"/>
    </source>
</evidence>
<dbReference type="InterPro" id="IPR000223">
    <property type="entry name" value="Pept_S26A_signal_pept_1"/>
</dbReference>
<evidence type="ECO:0000313" key="9">
    <source>
        <dbReference type="Proteomes" id="UP001285921"/>
    </source>
</evidence>
<comment type="catalytic activity">
    <reaction evidence="1 6">
        <text>Cleavage of hydrophobic, N-terminal signal or leader sequences from secreted and periplasmic proteins.</text>
        <dbReference type="EC" id="3.4.21.89"/>
    </reaction>
</comment>
<evidence type="ECO:0000256" key="6">
    <source>
        <dbReference type="RuleBase" id="RU362042"/>
    </source>
</evidence>
<evidence type="ECO:0000256" key="3">
    <source>
        <dbReference type="ARBA" id="ARBA00009370"/>
    </source>
</evidence>
<evidence type="ECO:0000256" key="5">
    <source>
        <dbReference type="ARBA" id="ARBA00022801"/>
    </source>
</evidence>
<accession>A0ABQ6NSX7</accession>
<name>A0ABQ6NSX7_9BACL</name>
<keyword evidence="6" id="KW-0472">Membrane</keyword>
<dbReference type="NCBIfam" id="TIGR02227">
    <property type="entry name" value="sigpep_I_bact"/>
    <property type="match status" value="1"/>
</dbReference>
<dbReference type="PROSITE" id="PS00760">
    <property type="entry name" value="SPASE_I_2"/>
    <property type="match status" value="1"/>
</dbReference>
<gene>
    <name evidence="8" type="ORF">PghCCS26_53530</name>
</gene>
<dbReference type="InterPro" id="IPR019533">
    <property type="entry name" value="Peptidase_S26"/>
</dbReference>
<dbReference type="Gene3D" id="2.10.109.10">
    <property type="entry name" value="Umud Fragment, subunit A"/>
    <property type="match status" value="1"/>
</dbReference>
<reference evidence="8 9" key="1">
    <citation type="submission" date="2023-05" db="EMBL/GenBank/DDBJ databases">
        <title>Draft genome of Paenibacillus sp. CCS26.</title>
        <authorList>
            <person name="Akita H."/>
            <person name="Shinto Y."/>
            <person name="Kimura Z."/>
        </authorList>
    </citation>
    <scope>NUCLEOTIDE SEQUENCE [LARGE SCALE GENOMIC DNA]</scope>
    <source>
        <strain evidence="8 9">CCS26</strain>
    </source>
</reference>